<keyword evidence="19" id="KW-0238">DNA-binding</keyword>
<evidence type="ECO:0000256" key="22">
    <source>
        <dbReference type="ARBA" id="ARBA00032243"/>
    </source>
</evidence>
<comment type="catalytic activity">
    <reaction evidence="23">
        <text>ATP + H2O = ADP + phosphate + H(+)</text>
        <dbReference type="Rhea" id="RHEA:13065"/>
        <dbReference type="ChEBI" id="CHEBI:15377"/>
        <dbReference type="ChEBI" id="CHEBI:15378"/>
        <dbReference type="ChEBI" id="CHEBI:30616"/>
        <dbReference type="ChEBI" id="CHEBI:43474"/>
        <dbReference type="ChEBI" id="CHEBI:456216"/>
    </reaction>
</comment>
<feature type="domain" description="CRESS-DNA virus Rep endonuclease" evidence="24">
    <location>
        <begin position="3"/>
        <end position="102"/>
    </location>
</feature>
<keyword evidence="15" id="KW-0378">Hydrolase</keyword>
<evidence type="ECO:0000256" key="23">
    <source>
        <dbReference type="ARBA" id="ARBA00049360"/>
    </source>
</evidence>
<evidence type="ECO:0000256" key="15">
    <source>
        <dbReference type="ARBA" id="ARBA00022801"/>
    </source>
</evidence>
<comment type="subunit">
    <text evidence="5">Interacts with the capsid protein; this interaction relocates Rep into the nucleus.</text>
</comment>
<dbReference type="Gene3D" id="3.40.1310.20">
    <property type="match status" value="1"/>
</dbReference>
<dbReference type="InterPro" id="IPR049912">
    <property type="entry name" value="CRESS_DNA_REP"/>
</dbReference>
<comment type="subcellular location">
    <subcellularLocation>
        <location evidence="3">Host nucleus</location>
    </subcellularLocation>
</comment>
<evidence type="ECO:0000256" key="18">
    <source>
        <dbReference type="ARBA" id="ARBA00023124"/>
    </source>
</evidence>
<dbReference type="SUPFAM" id="SSF52540">
    <property type="entry name" value="P-loop containing nucleoside triphosphate hydrolases"/>
    <property type="match status" value="1"/>
</dbReference>
<dbReference type="Pfam" id="PF02407">
    <property type="entry name" value="Viral_Rep"/>
    <property type="match status" value="1"/>
</dbReference>
<evidence type="ECO:0000256" key="2">
    <source>
        <dbReference type="ARBA" id="ARBA00001946"/>
    </source>
</evidence>
<evidence type="ECO:0000256" key="17">
    <source>
        <dbReference type="ARBA" id="ARBA00022840"/>
    </source>
</evidence>
<organism evidence="25">
    <name type="scientific">Circovirus sp</name>
    <dbReference type="NCBI Taxonomy" id="1964372"/>
    <lineage>
        <taxon>Viruses</taxon>
        <taxon>Monodnaviria</taxon>
        <taxon>Shotokuvirae</taxon>
        <taxon>Cressdnaviricota</taxon>
        <taxon>Arfiviricetes</taxon>
        <taxon>Cirlivirales</taxon>
        <taxon>Circoviridae</taxon>
        <taxon>Circovirus</taxon>
    </lineage>
</organism>
<accession>A0A513PY24</accession>
<keyword evidence="14" id="KW-0255">Endonuclease</keyword>
<dbReference type="GO" id="GO:0003723">
    <property type="term" value="F:RNA binding"/>
    <property type="evidence" value="ECO:0007669"/>
    <property type="project" value="InterPro"/>
</dbReference>
<dbReference type="GO" id="GO:0003724">
    <property type="term" value="F:RNA helicase activity"/>
    <property type="evidence" value="ECO:0007669"/>
    <property type="project" value="InterPro"/>
</dbReference>
<evidence type="ECO:0000256" key="20">
    <source>
        <dbReference type="ARBA" id="ARBA00023268"/>
    </source>
</evidence>
<sequence length="310" mass="36299">MNRVRATKWVFTINDFTYEEEEAVRNLEVNPEVDAVIAEEEHLDEGTPHIQGYLRTKKQVDRSKVERWLGGRAWIDKAMGCELDNIKYCTKENQVIVEKLNDKLTKRLKATNKDEEAKCLMMDMRTLNESEFEAKWPNFYMYHQALYRQFRHEALVRNQGTWDGELKQKNLWIWGPPGKGKSRAARIGLKPYEVFSKAYNKWWNGFIPEDTKRVVIDDWPSIEAGGNMLVQHLKIWADRYPFTAETKGGHLAVEPSYQLIITSNFSINQCIGNPEDQEAIHRRFTEIHWTNMPGTLDPFTALTLYPQNIE</sequence>
<dbReference type="Gene3D" id="3.40.50.300">
    <property type="entry name" value="P-loop containing nucleotide triphosphate hydrolases"/>
    <property type="match status" value="1"/>
</dbReference>
<evidence type="ECO:0000256" key="14">
    <source>
        <dbReference type="ARBA" id="ARBA00022759"/>
    </source>
</evidence>
<keyword evidence="18" id="KW-0190">Covalent protein-DNA linkage</keyword>
<evidence type="ECO:0000256" key="9">
    <source>
        <dbReference type="ARBA" id="ARBA00022695"/>
    </source>
</evidence>
<evidence type="ECO:0000256" key="10">
    <source>
        <dbReference type="ARBA" id="ARBA00022705"/>
    </source>
</evidence>
<dbReference type="GO" id="GO:0046872">
    <property type="term" value="F:metal ion binding"/>
    <property type="evidence" value="ECO:0007669"/>
    <property type="project" value="UniProtKB-KW"/>
</dbReference>
<dbReference type="PROSITE" id="PS52020">
    <property type="entry name" value="CRESS_DNA_REP"/>
    <property type="match status" value="1"/>
</dbReference>
<keyword evidence="9" id="KW-0548">Nucleotidyltransferase</keyword>
<keyword evidence="17" id="KW-0067">ATP-binding</keyword>
<comment type="cofactor">
    <cofactor evidence="1">
        <name>Mn(2+)</name>
        <dbReference type="ChEBI" id="CHEBI:29035"/>
    </cofactor>
</comment>
<evidence type="ECO:0000256" key="1">
    <source>
        <dbReference type="ARBA" id="ARBA00001936"/>
    </source>
</evidence>
<evidence type="ECO:0000256" key="3">
    <source>
        <dbReference type="ARBA" id="ARBA00004147"/>
    </source>
</evidence>
<keyword evidence="11" id="KW-0540">Nuclease</keyword>
<keyword evidence="16" id="KW-0347">Helicase</keyword>
<keyword evidence="13" id="KW-0547">Nucleotide-binding</keyword>
<evidence type="ECO:0000256" key="5">
    <source>
        <dbReference type="ARBA" id="ARBA00011448"/>
    </source>
</evidence>
<evidence type="ECO:0000256" key="13">
    <source>
        <dbReference type="ARBA" id="ARBA00022741"/>
    </source>
</evidence>
<dbReference type="GO" id="GO:0004519">
    <property type="term" value="F:endonuclease activity"/>
    <property type="evidence" value="ECO:0007669"/>
    <property type="project" value="UniProtKB-KW"/>
</dbReference>
<evidence type="ECO:0000256" key="8">
    <source>
        <dbReference type="ARBA" id="ARBA00022679"/>
    </source>
</evidence>
<evidence type="ECO:0000256" key="21">
    <source>
        <dbReference type="ARBA" id="ARBA00030754"/>
    </source>
</evidence>
<evidence type="ECO:0000256" key="12">
    <source>
        <dbReference type="ARBA" id="ARBA00022723"/>
    </source>
</evidence>
<evidence type="ECO:0000256" key="16">
    <source>
        <dbReference type="ARBA" id="ARBA00022806"/>
    </source>
</evidence>
<protein>
    <recommendedName>
        <fullName evidence="6">Replication-associated protein</fullName>
    </recommendedName>
    <alternativeName>
        <fullName evidence="21">ATP-dependent helicase Rep</fullName>
    </alternativeName>
    <alternativeName>
        <fullName evidence="22">RepP</fullName>
    </alternativeName>
</protein>
<keyword evidence="8" id="KW-0808">Transferase</keyword>
<dbReference type="EMBL" id="MK377553">
    <property type="protein sequence ID" value="QBA83757.1"/>
    <property type="molecule type" value="Genomic_DNA"/>
</dbReference>
<evidence type="ECO:0000256" key="19">
    <source>
        <dbReference type="ARBA" id="ARBA00023125"/>
    </source>
</evidence>
<evidence type="ECO:0000256" key="7">
    <source>
        <dbReference type="ARBA" id="ARBA00022562"/>
    </source>
</evidence>
<evidence type="ECO:0000256" key="4">
    <source>
        <dbReference type="ARBA" id="ARBA00008545"/>
    </source>
</evidence>
<keyword evidence="20" id="KW-0511">Multifunctional enzyme</keyword>
<reference evidence="25" key="1">
    <citation type="submission" date="2018-12" db="EMBL/GenBank/DDBJ databases">
        <title>A reference catalog of porcine virome.</title>
        <authorList>
            <person name="He B."/>
            <person name="Tu C."/>
        </authorList>
    </citation>
    <scope>NUCLEOTIDE SEQUENCE</scope>
    <source>
        <strain evidence="25">PoCirV_VIRES_GX04_C3</strain>
    </source>
</reference>
<dbReference type="GO" id="GO:0005524">
    <property type="term" value="F:ATP binding"/>
    <property type="evidence" value="ECO:0007669"/>
    <property type="project" value="UniProtKB-KW"/>
</dbReference>
<evidence type="ECO:0000313" key="25">
    <source>
        <dbReference type="EMBL" id="QBA83757.1"/>
    </source>
</evidence>
<dbReference type="GO" id="GO:0006260">
    <property type="term" value="P:DNA replication"/>
    <property type="evidence" value="ECO:0007669"/>
    <property type="project" value="UniProtKB-KW"/>
</dbReference>
<dbReference type="GO" id="GO:0042025">
    <property type="term" value="C:host cell nucleus"/>
    <property type="evidence" value="ECO:0007669"/>
    <property type="project" value="UniProtKB-SubCell"/>
</dbReference>
<evidence type="ECO:0000256" key="6">
    <source>
        <dbReference type="ARBA" id="ARBA00014531"/>
    </source>
</evidence>
<dbReference type="InterPro" id="IPR000605">
    <property type="entry name" value="Helicase_SF3_ssDNA/RNA_vir"/>
</dbReference>
<keyword evidence="10" id="KW-0235">DNA replication</keyword>
<dbReference type="GO" id="GO:0016779">
    <property type="term" value="F:nucleotidyltransferase activity"/>
    <property type="evidence" value="ECO:0007669"/>
    <property type="project" value="UniProtKB-KW"/>
</dbReference>
<feature type="non-terminal residue" evidence="25">
    <location>
        <position position="1"/>
    </location>
</feature>
<dbReference type="GO" id="GO:0003677">
    <property type="term" value="F:DNA binding"/>
    <property type="evidence" value="ECO:0007669"/>
    <property type="project" value="UniProtKB-KW"/>
</dbReference>
<dbReference type="Pfam" id="PF00910">
    <property type="entry name" value="RNA_helicase"/>
    <property type="match status" value="1"/>
</dbReference>
<dbReference type="GO" id="GO:0016787">
    <property type="term" value="F:hydrolase activity"/>
    <property type="evidence" value="ECO:0007669"/>
    <property type="project" value="UniProtKB-KW"/>
</dbReference>
<comment type="cofactor">
    <cofactor evidence="2">
        <name>Mg(2+)</name>
        <dbReference type="ChEBI" id="CHEBI:18420"/>
    </cofactor>
</comment>
<keyword evidence="7" id="KW-1048">Host nucleus</keyword>
<name>A0A513PY24_9CIRC</name>
<evidence type="ECO:0000259" key="24">
    <source>
        <dbReference type="PROSITE" id="PS52020"/>
    </source>
</evidence>
<proteinExistence type="inferred from homology"/>
<comment type="similarity">
    <text evidence="4">Belongs to the nanoviruses/circoviruses replication-associated protein family.</text>
</comment>
<keyword evidence="12" id="KW-0479">Metal-binding</keyword>
<dbReference type="InterPro" id="IPR027417">
    <property type="entry name" value="P-loop_NTPase"/>
</dbReference>
<evidence type="ECO:0000256" key="11">
    <source>
        <dbReference type="ARBA" id="ARBA00022722"/>
    </source>
</evidence>